<comment type="caution">
    <text evidence="1">The sequence shown here is derived from an EMBL/GenBank/DDBJ whole genome shotgun (WGS) entry which is preliminary data.</text>
</comment>
<evidence type="ECO:0008006" key="3">
    <source>
        <dbReference type="Google" id="ProtNLM"/>
    </source>
</evidence>
<accession>A0ABQ8SGH2</accession>
<organism evidence="1 2">
    <name type="scientific">Periplaneta americana</name>
    <name type="common">American cockroach</name>
    <name type="synonym">Blatta americana</name>
    <dbReference type="NCBI Taxonomy" id="6978"/>
    <lineage>
        <taxon>Eukaryota</taxon>
        <taxon>Metazoa</taxon>
        <taxon>Ecdysozoa</taxon>
        <taxon>Arthropoda</taxon>
        <taxon>Hexapoda</taxon>
        <taxon>Insecta</taxon>
        <taxon>Pterygota</taxon>
        <taxon>Neoptera</taxon>
        <taxon>Polyneoptera</taxon>
        <taxon>Dictyoptera</taxon>
        <taxon>Blattodea</taxon>
        <taxon>Blattoidea</taxon>
        <taxon>Blattidae</taxon>
        <taxon>Blattinae</taxon>
        <taxon>Periplaneta</taxon>
    </lineage>
</organism>
<dbReference type="EMBL" id="JAJSOF020000029">
    <property type="protein sequence ID" value="KAJ4432772.1"/>
    <property type="molecule type" value="Genomic_DNA"/>
</dbReference>
<proteinExistence type="predicted"/>
<sequence length="202" mass="22785">MTTQRIAANPQIPSKFIYCEVKPGSDGACFCDRFQGGRADGYPACSLAGSNALWWLACWISRRNSNNTGNSKMYVHSSKIPYLESGTNFWSDLVEKRTKKDFSEKRRKRAHLNAIDLARDRTRNLGHRRPGLYQLANQVDGMMEETVGPREKLSGTLALSNINMIPSSSGFELKSAVISHENVRQVLTATDRWQTMLVQLDR</sequence>
<gene>
    <name evidence="1" type="ORF">ANN_21411</name>
</gene>
<dbReference type="Proteomes" id="UP001148838">
    <property type="component" value="Unassembled WGS sequence"/>
</dbReference>
<keyword evidence="2" id="KW-1185">Reference proteome</keyword>
<evidence type="ECO:0000313" key="2">
    <source>
        <dbReference type="Proteomes" id="UP001148838"/>
    </source>
</evidence>
<reference evidence="1 2" key="1">
    <citation type="journal article" date="2022" name="Allergy">
        <title>Genome assembly and annotation of Periplaneta americana reveal a comprehensive cockroach allergen profile.</title>
        <authorList>
            <person name="Wang L."/>
            <person name="Xiong Q."/>
            <person name="Saelim N."/>
            <person name="Wang L."/>
            <person name="Nong W."/>
            <person name="Wan A.T."/>
            <person name="Shi M."/>
            <person name="Liu X."/>
            <person name="Cao Q."/>
            <person name="Hui J.H.L."/>
            <person name="Sookrung N."/>
            <person name="Leung T.F."/>
            <person name="Tungtrongchitr A."/>
            <person name="Tsui S.K.W."/>
        </authorList>
    </citation>
    <scope>NUCLEOTIDE SEQUENCE [LARGE SCALE GENOMIC DNA]</scope>
    <source>
        <strain evidence="1">PWHHKU_190912</strain>
    </source>
</reference>
<protein>
    <recommendedName>
        <fullName evidence="3">BHLH domain-containing protein</fullName>
    </recommendedName>
</protein>
<name>A0ABQ8SGH2_PERAM</name>
<evidence type="ECO:0000313" key="1">
    <source>
        <dbReference type="EMBL" id="KAJ4432772.1"/>
    </source>
</evidence>